<feature type="compositionally biased region" description="Low complexity" evidence="1">
    <location>
        <begin position="150"/>
        <end position="163"/>
    </location>
</feature>
<evidence type="ECO:0000313" key="3">
    <source>
        <dbReference type="Proteomes" id="UP000007484"/>
    </source>
</evidence>
<feature type="compositionally biased region" description="Basic and acidic residues" evidence="1">
    <location>
        <begin position="122"/>
        <end position="134"/>
    </location>
</feature>
<dbReference type="HOGENOM" id="CLU_071552_0_0_14"/>
<feature type="compositionally biased region" description="Basic and acidic residues" evidence="1">
    <location>
        <begin position="164"/>
        <end position="181"/>
    </location>
</feature>
<dbReference type="Proteomes" id="UP000007484">
    <property type="component" value="Chromosome"/>
</dbReference>
<name>F0QQ25_MYCSL</name>
<dbReference type="STRING" id="768700.MSU_0051"/>
<protein>
    <submittedName>
        <fullName evidence="2">Uncharacterized protein</fullName>
    </submittedName>
</protein>
<evidence type="ECO:0000256" key="1">
    <source>
        <dbReference type="SAM" id="MobiDB-lite"/>
    </source>
</evidence>
<feature type="compositionally biased region" description="Basic and acidic residues" evidence="1">
    <location>
        <begin position="74"/>
        <end position="83"/>
    </location>
</feature>
<reference evidence="2 3" key="1">
    <citation type="journal article" date="2011" name="J. Bacteriol.">
        <title>Complete genome sequences of two hemotropic Mycoplasmas, Mycoplasma haemofelis strain Ohio2 and Mycoplasma suis strain Illinois.</title>
        <authorList>
            <person name="Messick J.B."/>
            <person name="Santos A.P."/>
            <person name="Guimaraes A.M."/>
        </authorList>
    </citation>
    <scope>NUCLEOTIDE SEQUENCE [LARGE SCALE GENOMIC DNA]</scope>
    <source>
        <strain evidence="2 3">Illinois</strain>
    </source>
</reference>
<dbReference type="AlphaFoldDB" id="F0QQ25"/>
<dbReference type="EMBL" id="CP002525">
    <property type="protein sequence ID" value="ADX97595.1"/>
    <property type="molecule type" value="Genomic_DNA"/>
</dbReference>
<keyword evidence="3" id="KW-1185">Reference proteome</keyword>
<sequence length="335" mass="38172">MAFLSSFSPKILSTLVLGVAGSGAITGAVIATRNKEVISSDESANPDLGDVRKSQEDNTPSEGLEKLKGQNFEEDQHLGKDLETNLSKEPLTSGRTDKENIQPQTPELNEEHNNPETNLEAQGKEEVKEEKEDLSLGNESEFQHKSVQENNNQPSPQELSSSSENEKELRKQKEEEIAKEDKEFRDKEVRLEAVWIYQSGSSKEKMCILLKKGDNKRIPELMELIDGDESEKGEFVGSEDCRDEETSWTENRDVYILGENNQALWVRGEETEFKSFIDSNWNDLLKGTGFVEREKEKPSTEEERMKKLESEGHFCKITHKELEQQKWIELTCLSK</sequence>
<dbReference type="KEGG" id="mss:MSU_0051"/>
<organism evidence="2 3">
    <name type="scientific">Mycoplasma suis (strain Illinois)</name>
    <dbReference type="NCBI Taxonomy" id="768700"/>
    <lineage>
        <taxon>Bacteria</taxon>
        <taxon>Bacillati</taxon>
        <taxon>Mycoplasmatota</taxon>
        <taxon>Mollicutes</taxon>
        <taxon>Mycoplasmataceae</taxon>
        <taxon>Mycoplasma</taxon>
    </lineage>
</organism>
<evidence type="ECO:0000313" key="2">
    <source>
        <dbReference type="EMBL" id="ADX97595.1"/>
    </source>
</evidence>
<feature type="region of interest" description="Disordered" evidence="1">
    <location>
        <begin position="35"/>
        <end position="181"/>
    </location>
</feature>
<gene>
    <name evidence="2" type="ordered locus">MSU_0051</name>
</gene>
<proteinExistence type="predicted"/>
<accession>F0QQ25</accession>
<dbReference type="RefSeq" id="WP_013609575.1">
    <property type="nucleotide sequence ID" value="NC_015155.1"/>
</dbReference>